<sequence>MDAEVIKNFKISVLVRAVVSRPALAMRQHDSTKKMDVLTAVTPDTIRHCWFHTGIVDVAIATTLIQENEPKRVFANSHLDPLLSNAYIAYDVDVEERVKDDEMEVDSSSSEEDEINQLLTHREALALCEQLATYTFTHGIESRYVLVIAKQSRKQLLGSLRQTSITNYC</sequence>
<organism evidence="1">
    <name type="scientific">Albugo laibachii Nc14</name>
    <dbReference type="NCBI Taxonomy" id="890382"/>
    <lineage>
        <taxon>Eukaryota</taxon>
        <taxon>Sar</taxon>
        <taxon>Stramenopiles</taxon>
        <taxon>Oomycota</taxon>
        <taxon>Peronosporomycetes</taxon>
        <taxon>Albuginales</taxon>
        <taxon>Albuginaceae</taxon>
        <taxon>Albugo</taxon>
    </lineage>
</organism>
<gene>
    <name evidence="1" type="primary">AlNc14C484G11900</name>
    <name evidence="1" type="ORF">ALNC14_133900</name>
</gene>
<reference evidence="1" key="1">
    <citation type="journal article" date="2011" name="PLoS Biol.">
        <title>Gene gain and loss during evolution of obligate parasitism in the white rust pathogen of Arabidopsis thaliana.</title>
        <authorList>
            <person name="Kemen E."/>
            <person name="Gardiner A."/>
            <person name="Schultz-Larsen T."/>
            <person name="Kemen A.C."/>
            <person name="Balmuth A.L."/>
            <person name="Robert-Seilaniantz A."/>
            <person name="Bailey K."/>
            <person name="Holub E."/>
            <person name="Studholme D.J."/>
            <person name="Maclean D."/>
            <person name="Jones J.D."/>
        </authorList>
    </citation>
    <scope>NUCLEOTIDE SEQUENCE</scope>
</reference>
<dbReference type="AlphaFoldDB" id="F0X0F8"/>
<proteinExistence type="predicted"/>
<accession>F0X0F8</accession>
<name>F0X0F8_9STRA</name>
<dbReference type="EMBL" id="FR824524">
    <property type="protein sequence ID" value="CCA27246.1"/>
    <property type="molecule type" value="Genomic_DNA"/>
</dbReference>
<reference evidence="1" key="2">
    <citation type="submission" date="2011-02" db="EMBL/GenBank/DDBJ databases">
        <authorList>
            <person name="MacLean D."/>
        </authorList>
    </citation>
    <scope>NUCLEOTIDE SEQUENCE</scope>
</reference>
<dbReference type="HOGENOM" id="CLU_1581367_0_0_1"/>
<protein>
    <submittedName>
        <fullName evidence="1">AlNc14C484G11900 protein</fullName>
    </submittedName>
</protein>
<evidence type="ECO:0000313" key="1">
    <source>
        <dbReference type="EMBL" id="CCA27246.1"/>
    </source>
</evidence>